<keyword evidence="3" id="KW-1185">Reference proteome</keyword>
<comment type="caution">
    <text evidence="2">The sequence shown here is derived from an EMBL/GenBank/DDBJ whole genome shotgun (WGS) entry which is preliminary data.</text>
</comment>
<evidence type="ECO:0000256" key="1">
    <source>
        <dbReference type="SAM" id="MobiDB-lite"/>
    </source>
</evidence>
<sequence length="371" mass="41135">MLSGKLSELVIEEDYKAEDVRFDPSAERVENQLASEEAKPGGKNGKLALRGSTGKEDKAATCSESLIGPPDGFYFIFPYVDLPSLLTLERVSKPVWSGVNDVLVWSKFLVEPPLSRKLSNDILLSLVERAKGTLKFLGLVDCNHINDEGLGRVLSLSPRLEKLFVPGCTRLTAAGVVNMVQLHAKEARAKGMAGIKQIRVRGIFNMTRHELDALRAVVLSSSANQALQRKPLYFHTGSTYFLEVERPIDGEICPRCRSEFQTIVYDCPNESCQEMAKLEPSKACRGCIVCVPRCVGCGTCQPKDEDGESTCCADWVCFTCWLNMPKCAECQKSFCRKHRSVFYSREPDGPRICEDCLVLHTFGDSFVGSET</sequence>
<dbReference type="EMBL" id="JBHFFA010000007">
    <property type="protein sequence ID" value="KAL2612742.1"/>
    <property type="molecule type" value="Genomic_DNA"/>
</dbReference>
<proteinExistence type="predicted"/>
<accession>A0ABD1XUV6</accession>
<gene>
    <name evidence="2" type="ORF">R1flu_024434</name>
</gene>
<dbReference type="Proteomes" id="UP001605036">
    <property type="component" value="Unassembled WGS sequence"/>
</dbReference>
<protein>
    <recommendedName>
        <fullName evidence="4">F-box protein SKIP28</fullName>
    </recommendedName>
</protein>
<reference evidence="2 3" key="1">
    <citation type="submission" date="2024-09" db="EMBL/GenBank/DDBJ databases">
        <title>Chromosome-scale assembly of Riccia fluitans.</title>
        <authorList>
            <person name="Paukszto L."/>
            <person name="Sawicki J."/>
            <person name="Karawczyk K."/>
            <person name="Piernik-Szablinska J."/>
            <person name="Szczecinska M."/>
            <person name="Mazdziarz M."/>
        </authorList>
    </citation>
    <scope>NUCLEOTIDE SEQUENCE [LARGE SCALE GENOMIC DNA]</scope>
    <source>
        <strain evidence="2">Rf_01</strain>
        <tissue evidence="2">Aerial parts of the thallus</tissue>
    </source>
</reference>
<feature type="region of interest" description="Disordered" evidence="1">
    <location>
        <begin position="26"/>
        <end position="52"/>
    </location>
</feature>
<dbReference type="AlphaFoldDB" id="A0ABD1XUV6"/>
<dbReference type="Gene3D" id="3.80.10.10">
    <property type="entry name" value="Ribonuclease Inhibitor"/>
    <property type="match status" value="1"/>
</dbReference>
<evidence type="ECO:0008006" key="4">
    <source>
        <dbReference type="Google" id="ProtNLM"/>
    </source>
</evidence>
<name>A0ABD1XUV6_9MARC</name>
<dbReference type="InterPro" id="IPR032675">
    <property type="entry name" value="LRR_dom_sf"/>
</dbReference>
<feature type="compositionally biased region" description="Basic and acidic residues" evidence="1">
    <location>
        <begin position="26"/>
        <end position="40"/>
    </location>
</feature>
<evidence type="ECO:0000313" key="3">
    <source>
        <dbReference type="Proteomes" id="UP001605036"/>
    </source>
</evidence>
<organism evidence="2 3">
    <name type="scientific">Riccia fluitans</name>
    <dbReference type="NCBI Taxonomy" id="41844"/>
    <lineage>
        <taxon>Eukaryota</taxon>
        <taxon>Viridiplantae</taxon>
        <taxon>Streptophyta</taxon>
        <taxon>Embryophyta</taxon>
        <taxon>Marchantiophyta</taxon>
        <taxon>Marchantiopsida</taxon>
        <taxon>Marchantiidae</taxon>
        <taxon>Marchantiales</taxon>
        <taxon>Ricciaceae</taxon>
        <taxon>Riccia</taxon>
    </lineage>
</organism>
<evidence type="ECO:0000313" key="2">
    <source>
        <dbReference type="EMBL" id="KAL2612742.1"/>
    </source>
</evidence>